<organism evidence="1 2">
    <name type="scientific">Holothuria leucospilota</name>
    <name type="common">Black long sea cucumber</name>
    <name type="synonym">Mertensiothuria leucospilota</name>
    <dbReference type="NCBI Taxonomy" id="206669"/>
    <lineage>
        <taxon>Eukaryota</taxon>
        <taxon>Metazoa</taxon>
        <taxon>Echinodermata</taxon>
        <taxon>Eleutherozoa</taxon>
        <taxon>Echinozoa</taxon>
        <taxon>Holothuroidea</taxon>
        <taxon>Aspidochirotacea</taxon>
        <taxon>Aspidochirotida</taxon>
        <taxon>Holothuriidae</taxon>
        <taxon>Holothuria</taxon>
    </lineage>
</organism>
<accession>A0A9Q1CIH6</accession>
<gene>
    <name evidence="1" type="ORF">HOLleu_08271</name>
</gene>
<dbReference type="AlphaFoldDB" id="A0A9Q1CIH6"/>
<dbReference type="OrthoDB" id="10067360at2759"/>
<reference evidence="1" key="1">
    <citation type="submission" date="2021-10" db="EMBL/GenBank/DDBJ databases">
        <title>Tropical sea cucumber genome reveals ecological adaptation and Cuvierian tubules defense mechanism.</title>
        <authorList>
            <person name="Chen T."/>
        </authorList>
    </citation>
    <scope>NUCLEOTIDE SEQUENCE</scope>
    <source>
        <strain evidence="1">Nanhai2018</strain>
        <tissue evidence="1">Muscle</tissue>
    </source>
</reference>
<name>A0A9Q1CIH6_HOLLE</name>
<dbReference type="Proteomes" id="UP001152320">
    <property type="component" value="Chromosome 3"/>
</dbReference>
<keyword evidence="2" id="KW-1185">Reference proteome</keyword>
<proteinExistence type="predicted"/>
<evidence type="ECO:0000313" key="1">
    <source>
        <dbReference type="EMBL" id="KAJ8045290.1"/>
    </source>
</evidence>
<sequence length="102" mass="12212">MRRAELQDLDFKINAEYIPQDFLQKDINTDGRHHLIFATEEMVALLSKSKTWYIDRTFKVMKEPFCQLMTIHSFVRSSDDVKQVPLLFVLMSAHWKDYIKRC</sequence>
<protein>
    <submittedName>
        <fullName evidence="1">Uncharacterized protein</fullName>
    </submittedName>
</protein>
<comment type="caution">
    <text evidence="1">The sequence shown here is derived from an EMBL/GenBank/DDBJ whole genome shotgun (WGS) entry which is preliminary data.</text>
</comment>
<evidence type="ECO:0000313" key="2">
    <source>
        <dbReference type="Proteomes" id="UP001152320"/>
    </source>
</evidence>
<dbReference type="EMBL" id="JAIZAY010000003">
    <property type="protein sequence ID" value="KAJ8045290.1"/>
    <property type="molecule type" value="Genomic_DNA"/>
</dbReference>